<dbReference type="RefSeq" id="XP_024083222.1">
    <property type="nucleotide sequence ID" value="XM_024227454.1"/>
</dbReference>
<evidence type="ECO:0000256" key="4">
    <source>
        <dbReference type="ARBA" id="ARBA00012201"/>
    </source>
</evidence>
<dbReference type="GeneID" id="106671898"/>
<comment type="similarity">
    <text evidence="16 19">Belongs to the adenylyl cyclase class-4/guanylyl cyclase family.</text>
</comment>
<dbReference type="FunFam" id="3.30.70.1230:FF:000002">
    <property type="entry name" value="Adenylate cyclase"/>
    <property type="match status" value="1"/>
</dbReference>
<evidence type="ECO:0000256" key="7">
    <source>
        <dbReference type="ARBA" id="ARBA00022737"/>
    </source>
</evidence>
<dbReference type="Pfam" id="PF06327">
    <property type="entry name" value="Adcy_cons_dom"/>
    <property type="match status" value="1"/>
</dbReference>
<evidence type="ECO:0000256" key="9">
    <source>
        <dbReference type="ARBA" id="ARBA00022840"/>
    </source>
</evidence>
<dbReference type="EC" id="4.6.1.1" evidence="4 16"/>
<keyword evidence="8 16" id="KW-0547">Nucleotide-binding</keyword>
<dbReference type="AlphaFoldDB" id="A0A8I6S6E7"/>
<protein>
    <recommendedName>
        <fullName evidence="4 16">adenylate cyclase</fullName>
        <ecNumber evidence="4 16">4.6.1.1</ecNumber>
    </recommendedName>
</protein>
<evidence type="ECO:0000256" key="12">
    <source>
        <dbReference type="ARBA" id="ARBA00022998"/>
    </source>
</evidence>
<evidence type="ECO:0000256" key="6">
    <source>
        <dbReference type="ARBA" id="ARBA00022723"/>
    </source>
</evidence>
<evidence type="ECO:0000256" key="17">
    <source>
        <dbReference type="PIRSR" id="PIRSR039050-50"/>
    </source>
</evidence>
<dbReference type="SUPFAM" id="SSF55073">
    <property type="entry name" value="Nucleotide cyclase"/>
    <property type="match status" value="2"/>
</dbReference>
<dbReference type="GO" id="GO:0006171">
    <property type="term" value="P:cAMP biosynthetic process"/>
    <property type="evidence" value="ECO:0007669"/>
    <property type="project" value="UniProtKB-KW"/>
</dbReference>
<feature type="binding site" evidence="18">
    <location>
        <position position="451"/>
    </location>
    <ligand>
        <name>Mg(2+)</name>
        <dbReference type="ChEBI" id="CHEBI:18420"/>
        <label>1</label>
        <note>catalytic</note>
    </ligand>
</feature>
<keyword evidence="24" id="KW-1185">Reference proteome</keyword>
<evidence type="ECO:0000256" key="1">
    <source>
        <dbReference type="ARBA" id="ARBA00001593"/>
    </source>
</evidence>
<dbReference type="FunFam" id="3.30.70.1230:FF:000001">
    <property type="entry name" value="Adenylate cyclase"/>
    <property type="match status" value="1"/>
</dbReference>
<keyword evidence="12 16" id="KW-0115">cAMP biosynthesis</keyword>
<dbReference type="GO" id="GO:0046872">
    <property type="term" value="F:metal ion binding"/>
    <property type="evidence" value="ECO:0007669"/>
    <property type="project" value="UniProtKB-KW"/>
</dbReference>
<evidence type="ECO:0000259" key="22">
    <source>
        <dbReference type="PROSITE" id="PS50125"/>
    </source>
</evidence>
<feature type="binding site" evidence="18">
    <location>
        <position position="407"/>
    </location>
    <ligand>
        <name>Mg(2+)</name>
        <dbReference type="ChEBI" id="CHEBI:18420"/>
        <label>2</label>
        <note>catalytic</note>
    </ligand>
</feature>
<dbReference type="Gene3D" id="3.30.70.1230">
    <property type="entry name" value="Nucleotide cyclase"/>
    <property type="match status" value="2"/>
</dbReference>
<feature type="binding site" evidence="17">
    <location>
        <position position="495"/>
    </location>
    <ligand>
        <name>ATP</name>
        <dbReference type="ChEBI" id="CHEBI:30616"/>
    </ligand>
</feature>
<feature type="transmembrane region" description="Helical" evidence="21">
    <location>
        <begin position="679"/>
        <end position="701"/>
    </location>
</feature>
<dbReference type="Pfam" id="PF00211">
    <property type="entry name" value="Guanylate_cyc"/>
    <property type="match status" value="2"/>
</dbReference>
<feature type="domain" description="Guanylate cyclase" evidence="22">
    <location>
        <begin position="942"/>
        <end position="1081"/>
    </location>
</feature>
<dbReference type="InterPro" id="IPR009398">
    <property type="entry name" value="Adcy_conserved_dom"/>
</dbReference>
<dbReference type="Pfam" id="PF16214">
    <property type="entry name" value="AC_N"/>
    <property type="match status" value="1"/>
</dbReference>
<feature type="binding site" evidence="17">
    <location>
        <begin position="449"/>
        <end position="451"/>
    </location>
    <ligand>
        <name>ATP</name>
        <dbReference type="ChEBI" id="CHEBI:30616"/>
    </ligand>
</feature>
<comment type="function">
    <text evidence="16">Catalyzes the formation of the signaling molecule cAMP in response to G-protein signaling.</text>
</comment>
<evidence type="ECO:0000256" key="21">
    <source>
        <dbReference type="SAM" id="Phobius"/>
    </source>
</evidence>
<keyword evidence="5 21" id="KW-0812">Transmembrane</keyword>
<feature type="region of interest" description="Disordered" evidence="20">
    <location>
        <begin position="30"/>
        <end position="81"/>
    </location>
</feature>
<dbReference type="EnsemblMetazoa" id="XM_024227466.1">
    <property type="protein sequence ID" value="XP_024083234.1"/>
    <property type="gene ID" value="LOC106671898"/>
</dbReference>
<dbReference type="KEGG" id="clec:106671898"/>
<feature type="binding site" evidence="18">
    <location>
        <position position="407"/>
    </location>
    <ligand>
        <name>Mg(2+)</name>
        <dbReference type="ChEBI" id="CHEBI:18420"/>
        <label>1</label>
        <note>catalytic</note>
    </ligand>
</feature>
<dbReference type="OMA" id="HNSSHWT"/>
<organism evidence="23 24">
    <name type="scientific">Cimex lectularius</name>
    <name type="common">Bed bug</name>
    <name type="synonym">Acanthia lectularia</name>
    <dbReference type="NCBI Taxonomy" id="79782"/>
    <lineage>
        <taxon>Eukaryota</taxon>
        <taxon>Metazoa</taxon>
        <taxon>Ecdysozoa</taxon>
        <taxon>Arthropoda</taxon>
        <taxon>Hexapoda</taxon>
        <taxon>Insecta</taxon>
        <taxon>Pterygota</taxon>
        <taxon>Neoptera</taxon>
        <taxon>Paraneoptera</taxon>
        <taxon>Hemiptera</taxon>
        <taxon>Heteroptera</taxon>
        <taxon>Panheteroptera</taxon>
        <taxon>Cimicomorpha</taxon>
        <taxon>Cimicidae</taxon>
        <taxon>Cimex</taxon>
    </lineage>
</organism>
<accession>A0A8I6S6E7</accession>
<feature type="binding site" evidence="17">
    <location>
        <position position="994"/>
    </location>
    <ligand>
        <name>ATP</name>
        <dbReference type="ChEBI" id="CHEBI:30616"/>
    </ligand>
</feature>
<dbReference type="InterPro" id="IPR018297">
    <property type="entry name" value="A/G_cyclase_CS"/>
</dbReference>
<dbReference type="OrthoDB" id="6147412at2759"/>
<dbReference type="RefSeq" id="XP_014258352.1">
    <property type="nucleotide sequence ID" value="XM_014402866.2"/>
</dbReference>
<evidence type="ECO:0000256" key="13">
    <source>
        <dbReference type="ARBA" id="ARBA00023136"/>
    </source>
</evidence>
<dbReference type="PANTHER" id="PTHR45627:SF16">
    <property type="entry name" value="ADENYLATE CYCLASE"/>
    <property type="match status" value="1"/>
</dbReference>
<evidence type="ECO:0000256" key="20">
    <source>
        <dbReference type="SAM" id="MobiDB-lite"/>
    </source>
</evidence>
<dbReference type="PIRSF" id="PIRSF039050">
    <property type="entry name" value="Ade_cyc"/>
    <property type="match status" value="1"/>
</dbReference>
<keyword evidence="15 16" id="KW-0456">Lyase</keyword>
<dbReference type="PANTHER" id="PTHR45627">
    <property type="entry name" value="ADENYLATE CYCLASE TYPE 1"/>
    <property type="match status" value="1"/>
</dbReference>
<dbReference type="InterPro" id="IPR030672">
    <property type="entry name" value="Adcy"/>
</dbReference>
<keyword evidence="7" id="KW-0677">Repeat</keyword>
<evidence type="ECO:0000313" key="24">
    <source>
        <dbReference type="Proteomes" id="UP000494040"/>
    </source>
</evidence>
<keyword evidence="18" id="KW-0464">Manganese</keyword>
<dbReference type="GO" id="GO:0035556">
    <property type="term" value="P:intracellular signal transduction"/>
    <property type="evidence" value="ECO:0007669"/>
    <property type="project" value="InterPro"/>
</dbReference>
<feature type="domain" description="Guanylate cyclase" evidence="22">
    <location>
        <begin position="402"/>
        <end position="529"/>
    </location>
</feature>
<dbReference type="GO" id="GO:0004016">
    <property type="term" value="F:adenylate cyclase activity"/>
    <property type="evidence" value="ECO:0007669"/>
    <property type="project" value="UniProtKB-EC"/>
</dbReference>
<evidence type="ECO:0000256" key="15">
    <source>
        <dbReference type="ARBA" id="ARBA00023239"/>
    </source>
</evidence>
<feature type="binding site" evidence="17">
    <location>
        <begin position="1068"/>
        <end position="1070"/>
    </location>
    <ligand>
        <name>ATP</name>
        <dbReference type="ChEBI" id="CHEBI:30616"/>
    </ligand>
</feature>
<comment type="cofactor">
    <cofactor evidence="18">
        <name>Mg(2+)</name>
        <dbReference type="ChEBI" id="CHEBI:18420"/>
    </cofactor>
    <cofactor evidence="18">
        <name>Mn(2+)</name>
        <dbReference type="ChEBI" id="CHEBI:29035"/>
    </cofactor>
    <text evidence="18">Binds 2 magnesium ions per subunit. Is also active with manganese (in vitro).</text>
</comment>
<evidence type="ECO:0000256" key="2">
    <source>
        <dbReference type="ARBA" id="ARBA00001936"/>
    </source>
</evidence>
<keyword evidence="9 16" id="KW-0067">ATP-binding</keyword>
<feature type="transmembrane region" description="Helical" evidence="21">
    <location>
        <begin position="186"/>
        <end position="204"/>
    </location>
</feature>
<dbReference type="SMART" id="SM00044">
    <property type="entry name" value="CYCc"/>
    <property type="match status" value="2"/>
</dbReference>
<feature type="binding site" evidence="18">
    <location>
        <position position="408"/>
    </location>
    <ligand>
        <name>Mg(2+)</name>
        <dbReference type="ChEBI" id="CHEBI:18420"/>
        <label>2</label>
        <note>catalytic</note>
    </ligand>
</feature>
<evidence type="ECO:0000256" key="3">
    <source>
        <dbReference type="ARBA" id="ARBA00004141"/>
    </source>
</evidence>
<keyword evidence="6 16" id="KW-0479">Metal-binding</keyword>
<feature type="binding site" evidence="17">
    <location>
        <position position="1115"/>
    </location>
    <ligand>
        <name>ATP</name>
        <dbReference type="ChEBI" id="CHEBI:30616"/>
    </ligand>
</feature>
<keyword evidence="13 16" id="KW-0472">Membrane</keyword>
<reference evidence="23" key="1">
    <citation type="submission" date="2022-01" db="UniProtKB">
        <authorList>
            <consortium name="EnsemblMetazoa"/>
        </authorList>
    </citation>
    <scope>IDENTIFICATION</scope>
</reference>
<dbReference type="InterPro" id="IPR032628">
    <property type="entry name" value="AC_N"/>
</dbReference>
<feature type="binding site" evidence="17">
    <location>
        <begin position="1075"/>
        <end position="1079"/>
    </location>
    <ligand>
        <name>ATP</name>
        <dbReference type="ChEBI" id="CHEBI:30616"/>
    </ligand>
</feature>
<feature type="transmembrane region" description="Helical" evidence="21">
    <location>
        <begin position="211"/>
        <end position="232"/>
    </location>
</feature>
<feature type="transmembrane region" description="Helical" evidence="21">
    <location>
        <begin position="274"/>
        <end position="299"/>
    </location>
</feature>
<dbReference type="EnsemblMetazoa" id="XM_024227454.1">
    <property type="protein sequence ID" value="XP_024083222.1"/>
    <property type="gene ID" value="LOC106671898"/>
</dbReference>
<dbReference type="InterPro" id="IPR029787">
    <property type="entry name" value="Nucleotide_cyclase"/>
</dbReference>
<feature type="transmembrane region" description="Helical" evidence="21">
    <location>
        <begin position="707"/>
        <end position="728"/>
    </location>
</feature>
<evidence type="ECO:0000256" key="5">
    <source>
        <dbReference type="ARBA" id="ARBA00022692"/>
    </source>
</evidence>
<feature type="binding site" evidence="17">
    <location>
        <begin position="407"/>
        <end position="412"/>
    </location>
    <ligand>
        <name>ATP</name>
        <dbReference type="ChEBI" id="CHEBI:30616"/>
    </ligand>
</feature>
<evidence type="ECO:0000256" key="11">
    <source>
        <dbReference type="ARBA" id="ARBA00022989"/>
    </source>
</evidence>
<comment type="cofactor">
    <cofactor evidence="2">
        <name>Mn(2+)</name>
        <dbReference type="ChEBI" id="CHEBI:29035"/>
    </cofactor>
</comment>
<keyword evidence="11 21" id="KW-1133">Transmembrane helix</keyword>
<evidence type="ECO:0000256" key="16">
    <source>
        <dbReference type="PIRNR" id="PIRNR039050"/>
    </source>
</evidence>
<dbReference type="CDD" id="cd07302">
    <property type="entry name" value="CHD"/>
    <property type="match status" value="2"/>
</dbReference>
<dbReference type="GO" id="GO:0007189">
    <property type="term" value="P:adenylate cyclase-activating G protein-coupled receptor signaling pathway"/>
    <property type="evidence" value="ECO:0007669"/>
    <property type="project" value="TreeGrafter"/>
</dbReference>
<feature type="transmembrane region" description="Helical" evidence="21">
    <location>
        <begin position="311"/>
        <end position="331"/>
    </location>
</feature>
<sequence>MESPSVGRRQWKKRLSLKVTRKPTLDEIFKHSTSCPEGQGASKLSEEIRGKGETSRRCASLRGRVTPPSSATPTPTAPRKTNWEVIEHFTSPGQGPCQRLRSASLIASHNADSILEEDEDAGAQDSLLLADESGGAQRVVLAGRTRTKWARILRRMFVPHRFNNVQTEMLYQRYFLRYNKTQTTSLLVLLLVLSLGSLVAILVLQPPSVSLASSSACLVCCTVLYSGLIWWLERCGSKVNEIDLSWASLGILGSALLIQGVMRRSQPPLIFTYLGYALLAVTIQQAVVGAVLLAMLHIFTQVTSRMYVPQVFLANMLLILATNLAGVLTHYPSETAKREAFLETRRCVGARLKTQGQNQQQERLLLSVLPRHVAMEMKADIAGKPQDTMFHKIYIQRYENVSILFADICGFTSLSDQCTAQEIYILLNELFARFDRLAQEHHCLRIKLLGDCYYCVSGLPEPRPDHAHCCVEMALDMIDAIALVREVMGVNVDMRVGIHTGRVHCGVLGLRKWQFDVWSNDVTLANYMESGGIPGRVHITEETLKCLNGDYKVEPGTGYERNSYLRDHNITTYLIIPQETSRQRHSSTKKPPNVSNGNVAKELRLMGHGSKGSKYNKLGIAKDAEEQKDPEDEVNDYLMWAIEARSIDQLRAEHCQPLLLNFRQTDVENKYSKERDKMLHIYFICSLTLMVTIVAVLLIMFPHDPHLYVVYSVGLLLVTMITVIVVVDKCKDKLSPLVRVSSMIHENRNVAQVFAIIVIAIAFTTTLFPLIYRVRIVGHNITIETNASSNFTLELDETSDTAVLSELATMCIVVLIIITAAFQILTSIIKVFILSIITFTFLAVHFSQASSGLDGYSEVSNVVSLVGFLLAVIIHGRQTEATNRLDFLWKLQATEEKEDMEHLEAYNRKLLGNILPAHVAEHFLNSDKNFDDMYHEQCECVCIMFASIPNFSEFYVELEGNNEGVECLRLLNEIIADFDEILAEPKFSCIEKIKSTGATYMAASGLTKATCDMKDLKHVTAMADYALRIKEQLSYVNQHSFNNFRIRIGINIGPVVAGVIGSRKPQFDIWSNAVNVASRMDSTGIVDKIQVTQEVYTILAARGYPLTCRGTIQVKGKGDMVTYFLEGGAAN</sequence>
<feature type="compositionally biased region" description="Basic and acidic residues" evidence="20">
    <location>
        <begin position="44"/>
        <end position="56"/>
    </location>
</feature>
<proteinExistence type="inferred from homology"/>
<dbReference type="PROSITE" id="PS50125">
    <property type="entry name" value="GUANYLATE_CYCLASE_2"/>
    <property type="match status" value="2"/>
</dbReference>
<dbReference type="Proteomes" id="UP000494040">
    <property type="component" value="Unassembled WGS sequence"/>
</dbReference>
<name>A0A8I6S6E7_CIMLE</name>
<feature type="transmembrane region" description="Helical" evidence="21">
    <location>
        <begin position="859"/>
        <end position="876"/>
    </location>
</feature>
<evidence type="ECO:0000313" key="23">
    <source>
        <dbReference type="EnsemblMetazoa" id="XP_014258352.1"/>
    </source>
</evidence>
<feature type="transmembrane region" description="Helical" evidence="21">
    <location>
        <begin position="749"/>
        <end position="772"/>
    </location>
</feature>
<dbReference type="GO" id="GO:0005886">
    <property type="term" value="C:plasma membrane"/>
    <property type="evidence" value="ECO:0007669"/>
    <property type="project" value="InterPro"/>
</dbReference>
<evidence type="ECO:0000256" key="19">
    <source>
        <dbReference type="RuleBase" id="RU000405"/>
    </source>
</evidence>
<feature type="transmembrane region" description="Helical" evidence="21">
    <location>
        <begin position="829"/>
        <end position="847"/>
    </location>
</feature>
<evidence type="ECO:0000256" key="10">
    <source>
        <dbReference type="ARBA" id="ARBA00022842"/>
    </source>
</evidence>
<comment type="subcellular location">
    <subcellularLocation>
        <location evidence="3">Membrane</location>
        <topology evidence="3">Multi-pass membrane protein</topology>
    </subcellularLocation>
</comment>
<dbReference type="PROSITE" id="PS00452">
    <property type="entry name" value="GUANYLATE_CYCLASE_1"/>
    <property type="match status" value="2"/>
</dbReference>
<keyword evidence="10 16" id="KW-0460">Magnesium</keyword>
<evidence type="ECO:0000256" key="8">
    <source>
        <dbReference type="ARBA" id="ARBA00022741"/>
    </source>
</evidence>
<dbReference type="GO" id="GO:0005524">
    <property type="term" value="F:ATP binding"/>
    <property type="evidence" value="ECO:0007669"/>
    <property type="project" value="UniProtKB-UniRule"/>
</dbReference>
<dbReference type="RefSeq" id="XP_024083234.1">
    <property type="nucleotide sequence ID" value="XM_024227466.1"/>
</dbReference>
<feature type="compositionally biased region" description="Low complexity" evidence="20">
    <location>
        <begin position="66"/>
        <end position="78"/>
    </location>
</feature>
<evidence type="ECO:0000256" key="18">
    <source>
        <dbReference type="PIRSR" id="PIRSR039050-51"/>
    </source>
</evidence>
<feature type="transmembrane region" description="Helical" evidence="21">
    <location>
        <begin position="802"/>
        <end position="822"/>
    </location>
</feature>
<dbReference type="InterPro" id="IPR001054">
    <property type="entry name" value="A/G_cyclase"/>
</dbReference>
<keyword evidence="14" id="KW-0325">Glycoprotein</keyword>
<evidence type="ECO:0000256" key="14">
    <source>
        <dbReference type="ARBA" id="ARBA00023180"/>
    </source>
</evidence>
<dbReference type="EnsemblMetazoa" id="XM_014402866.2">
    <property type="protein sequence ID" value="XP_014258352.1"/>
    <property type="gene ID" value="LOC106671898"/>
</dbReference>
<comment type="catalytic activity">
    <reaction evidence="1 16">
        <text>ATP = 3',5'-cyclic AMP + diphosphate</text>
        <dbReference type="Rhea" id="RHEA:15389"/>
        <dbReference type="ChEBI" id="CHEBI:30616"/>
        <dbReference type="ChEBI" id="CHEBI:33019"/>
        <dbReference type="ChEBI" id="CHEBI:58165"/>
        <dbReference type="EC" id="4.6.1.1"/>
    </reaction>
</comment>
<feature type="binding site" evidence="18">
    <location>
        <position position="451"/>
    </location>
    <ligand>
        <name>Mg(2+)</name>
        <dbReference type="ChEBI" id="CHEBI:18420"/>
        <label>2</label>
        <note>catalytic</note>
    </ligand>
</feature>